<comment type="caution">
    <text evidence="2">The sequence shown here is derived from an EMBL/GenBank/DDBJ whole genome shotgun (WGS) entry which is preliminary data.</text>
</comment>
<dbReference type="InterPro" id="IPR050126">
    <property type="entry name" value="Ap4A_hydrolase"/>
</dbReference>
<protein>
    <submittedName>
        <fullName evidence="2">Serine/threonine protein phosphatase</fullName>
    </submittedName>
</protein>
<dbReference type="GO" id="GO:0005737">
    <property type="term" value="C:cytoplasm"/>
    <property type="evidence" value="ECO:0007669"/>
    <property type="project" value="TreeGrafter"/>
</dbReference>
<dbReference type="GO" id="GO:0008803">
    <property type="term" value="F:bis(5'-nucleosyl)-tetraphosphatase (symmetrical) activity"/>
    <property type="evidence" value="ECO:0007669"/>
    <property type="project" value="TreeGrafter"/>
</dbReference>
<dbReference type="Pfam" id="PF00149">
    <property type="entry name" value="Metallophos"/>
    <property type="match status" value="1"/>
</dbReference>
<reference evidence="2" key="1">
    <citation type="journal article" date="2021" name="PeerJ">
        <title>Extensive microbial diversity within the chicken gut microbiome revealed by metagenomics and culture.</title>
        <authorList>
            <person name="Gilroy R."/>
            <person name="Ravi A."/>
            <person name="Getino M."/>
            <person name="Pursley I."/>
            <person name="Horton D.L."/>
            <person name="Alikhan N.F."/>
            <person name="Baker D."/>
            <person name="Gharbi K."/>
            <person name="Hall N."/>
            <person name="Watson M."/>
            <person name="Adriaenssens E.M."/>
            <person name="Foster-Nyarko E."/>
            <person name="Jarju S."/>
            <person name="Secka A."/>
            <person name="Antonio M."/>
            <person name="Oren A."/>
            <person name="Chaudhuri R.R."/>
            <person name="La Ragione R."/>
            <person name="Hildebrand F."/>
            <person name="Pallen M.J."/>
        </authorList>
    </citation>
    <scope>NUCLEOTIDE SEQUENCE</scope>
    <source>
        <strain evidence="2">ChiHjej10B9-743</strain>
    </source>
</reference>
<gene>
    <name evidence="2" type="ORF">IAA42_00445</name>
</gene>
<dbReference type="Proteomes" id="UP000824133">
    <property type="component" value="Unassembled WGS sequence"/>
</dbReference>
<sequence length="259" mass="27936">MSTYVFSDVHGHLAPLDRALSRISPTGDDRIFCLGDMIDRGPDPIGVLRLVRELPGVVALLGNHEDLMLDCLRDQNDALAAMNWAINGGAVTSQGLSELGADELDDLLSWVRSCPRSAHARVGERLYLLAHAGVSLDVAVPSIWDEEAAEAYLAAQVDEDLTWIREEFWGAERGLSGSDGRGPVVIAGHTPTPYLESMASELDRSPVGDDGLARMVRVGAERDRWDIDSGAAGGAGFGQVLVLRLDDGEEFYEPILDGE</sequence>
<evidence type="ECO:0000313" key="2">
    <source>
        <dbReference type="EMBL" id="HIY78902.1"/>
    </source>
</evidence>
<dbReference type="GO" id="GO:0016791">
    <property type="term" value="F:phosphatase activity"/>
    <property type="evidence" value="ECO:0007669"/>
    <property type="project" value="TreeGrafter"/>
</dbReference>
<dbReference type="AlphaFoldDB" id="A0A9D2CH85"/>
<name>A0A9D2CH85_9ACTN</name>
<dbReference type="GO" id="GO:0110154">
    <property type="term" value="P:RNA decapping"/>
    <property type="evidence" value="ECO:0007669"/>
    <property type="project" value="TreeGrafter"/>
</dbReference>
<dbReference type="SUPFAM" id="SSF56300">
    <property type="entry name" value="Metallo-dependent phosphatases"/>
    <property type="match status" value="1"/>
</dbReference>
<dbReference type="PANTHER" id="PTHR42850:SF4">
    <property type="entry name" value="ZINC-DEPENDENT ENDOPOLYPHOSPHATASE"/>
    <property type="match status" value="1"/>
</dbReference>
<dbReference type="EMBL" id="DXCP01000003">
    <property type="protein sequence ID" value="HIY78902.1"/>
    <property type="molecule type" value="Genomic_DNA"/>
</dbReference>
<dbReference type="Gene3D" id="3.60.21.10">
    <property type="match status" value="1"/>
</dbReference>
<dbReference type="CDD" id="cd00144">
    <property type="entry name" value="MPP_PPP_family"/>
    <property type="match status" value="1"/>
</dbReference>
<reference evidence="2" key="2">
    <citation type="submission" date="2021-04" db="EMBL/GenBank/DDBJ databases">
        <authorList>
            <person name="Gilroy R."/>
        </authorList>
    </citation>
    <scope>NUCLEOTIDE SEQUENCE</scope>
    <source>
        <strain evidence="2">ChiHjej10B9-743</strain>
    </source>
</reference>
<evidence type="ECO:0000259" key="1">
    <source>
        <dbReference type="Pfam" id="PF00149"/>
    </source>
</evidence>
<dbReference type="InterPro" id="IPR004843">
    <property type="entry name" value="Calcineurin-like_PHP"/>
</dbReference>
<dbReference type="InterPro" id="IPR029052">
    <property type="entry name" value="Metallo-depent_PP-like"/>
</dbReference>
<proteinExistence type="predicted"/>
<organism evidence="2 3">
    <name type="scientific">Candidatus Olsenella excrementavium</name>
    <dbReference type="NCBI Taxonomy" id="2838709"/>
    <lineage>
        <taxon>Bacteria</taxon>
        <taxon>Bacillati</taxon>
        <taxon>Actinomycetota</taxon>
        <taxon>Coriobacteriia</taxon>
        <taxon>Coriobacteriales</taxon>
        <taxon>Atopobiaceae</taxon>
        <taxon>Olsenella</taxon>
    </lineage>
</organism>
<feature type="domain" description="Calcineurin-like phosphoesterase" evidence="1">
    <location>
        <begin position="1"/>
        <end position="193"/>
    </location>
</feature>
<evidence type="ECO:0000313" key="3">
    <source>
        <dbReference type="Proteomes" id="UP000824133"/>
    </source>
</evidence>
<dbReference type="PANTHER" id="PTHR42850">
    <property type="entry name" value="METALLOPHOSPHOESTERASE"/>
    <property type="match status" value="1"/>
</dbReference>
<accession>A0A9D2CH85</accession>